<organism evidence="2 3">
    <name type="scientific">Sphingomonas abietis</name>
    <dbReference type="NCBI Taxonomy" id="3012344"/>
    <lineage>
        <taxon>Bacteria</taxon>
        <taxon>Pseudomonadati</taxon>
        <taxon>Pseudomonadota</taxon>
        <taxon>Alphaproteobacteria</taxon>
        <taxon>Sphingomonadales</taxon>
        <taxon>Sphingomonadaceae</taxon>
        <taxon>Sphingomonas</taxon>
    </lineage>
</organism>
<gene>
    <name evidence="2" type="ORF">PBT88_07965</name>
</gene>
<evidence type="ECO:0000256" key="1">
    <source>
        <dbReference type="SAM" id="MobiDB-lite"/>
    </source>
</evidence>
<proteinExistence type="predicted"/>
<evidence type="ECO:0000313" key="3">
    <source>
        <dbReference type="Proteomes" id="UP001210865"/>
    </source>
</evidence>
<feature type="compositionally biased region" description="Low complexity" evidence="1">
    <location>
        <begin position="79"/>
        <end position="92"/>
    </location>
</feature>
<feature type="region of interest" description="Disordered" evidence="1">
    <location>
        <begin position="69"/>
        <end position="92"/>
    </location>
</feature>
<reference evidence="2 3" key="1">
    <citation type="submission" date="2022-12" db="EMBL/GenBank/DDBJ databases">
        <title>Sphingomonas abieness sp. nov., an endophytic bacterium isolated from Abies koreana.</title>
        <authorList>
            <person name="Jiang L."/>
            <person name="Lee J."/>
        </authorList>
    </citation>
    <scope>NUCLEOTIDE SEQUENCE [LARGE SCALE GENOMIC DNA]</scope>
    <source>
        <strain evidence="3">PAMB 00755</strain>
    </source>
</reference>
<accession>A0ABY7NS84</accession>
<dbReference type="RefSeq" id="WP_270078661.1">
    <property type="nucleotide sequence ID" value="NZ_CP115174.1"/>
</dbReference>
<evidence type="ECO:0000313" key="2">
    <source>
        <dbReference type="EMBL" id="WBO24032.1"/>
    </source>
</evidence>
<name>A0ABY7NS84_9SPHN</name>
<sequence length="92" mass="9586">MIVRAVQKRVGVSRIGTIPATLLTTGASLALTRGRRPIGLALAGVGGLLLWQEIERERRLAADASRASEPLLPVPGLPPAASVDASAARARR</sequence>
<dbReference type="EMBL" id="CP115174">
    <property type="protein sequence ID" value="WBO24032.1"/>
    <property type="molecule type" value="Genomic_DNA"/>
</dbReference>
<dbReference type="Proteomes" id="UP001210865">
    <property type="component" value="Chromosome"/>
</dbReference>
<keyword evidence="3" id="KW-1185">Reference proteome</keyword>
<protein>
    <submittedName>
        <fullName evidence="2">Uncharacterized protein</fullName>
    </submittedName>
</protein>